<evidence type="ECO:0000256" key="1">
    <source>
        <dbReference type="SAM" id="MobiDB-lite"/>
    </source>
</evidence>
<dbReference type="OrthoDB" id="5189092at2"/>
<protein>
    <recommendedName>
        <fullName evidence="4">DUF4232 domain-containing protein</fullName>
    </recommendedName>
</protein>
<dbReference type="RefSeq" id="WP_030889313.1">
    <property type="nucleotide sequence ID" value="NZ_BJMM01000058.1"/>
</dbReference>
<sequence>MGSLRNPIGPLPSSIYWRRRAVALAVLVLLVLLTVWAVTRLGGDDGARNEGKSGGKGGGPASTITPGPTDPGPAISDRPGGRDEEDGGADGSSSGAGGSGGAGSGQDDDQSSAGGSGWGAATGGSTGSSGDGGASSGGSGSGGSGGGGAAVPAAPSTADCAKSDVELHLRSVRKSYGPDQKPKFKLKAVNKGGSDCKIDLGRTATVVTITNPDDAKFWASDDCPPSKKPLLRRVPADGSATFTLTWYRKASAANCGTSTFEKAKDGTYRIAVDVKGFEPVKTRFTLEG</sequence>
<dbReference type="Proteomes" id="UP000319210">
    <property type="component" value="Unassembled WGS sequence"/>
</dbReference>
<evidence type="ECO:0008006" key="4">
    <source>
        <dbReference type="Google" id="ProtNLM"/>
    </source>
</evidence>
<keyword evidence="3" id="KW-1185">Reference proteome</keyword>
<feature type="compositionally biased region" description="Gly residues" evidence="1">
    <location>
        <begin position="114"/>
        <end position="149"/>
    </location>
</feature>
<comment type="caution">
    <text evidence="2">The sequence shown here is derived from an EMBL/GenBank/DDBJ whole genome shotgun (WGS) entry which is preliminary data.</text>
</comment>
<dbReference type="EMBL" id="BJMM01000058">
    <property type="protein sequence ID" value="GEB53658.1"/>
    <property type="molecule type" value="Genomic_DNA"/>
</dbReference>
<name>A0A4Y3R9Z9_STRCI</name>
<evidence type="ECO:0000313" key="3">
    <source>
        <dbReference type="Proteomes" id="UP000319210"/>
    </source>
</evidence>
<gene>
    <name evidence="2" type="ORF">SCA03_62090</name>
</gene>
<accession>A0A4Y3R9Z9</accession>
<dbReference type="AlphaFoldDB" id="A0A4Y3R9Z9"/>
<feature type="compositionally biased region" description="Basic and acidic residues" evidence="1">
    <location>
        <begin position="42"/>
        <end position="53"/>
    </location>
</feature>
<reference evidence="2 3" key="1">
    <citation type="submission" date="2019-06" db="EMBL/GenBank/DDBJ databases">
        <title>Whole genome shotgun sequence of Streptomyces cacaoi subsp. cacaoi NBRC 12748.</title>
        <authorList>
            <person name="Hosoyama A."/>
            <person name="Uohara A."/>
            <person name="Ohji S."/>
            <person name="Ichikawa N."/>
        </authorList>
    </citation>
    <scope>NUCLEOTIDE SEQUENCE [LARGE SCALE GENOMIC DNA]</scope>
    <source>
        <strain evidence="2 3">NBRC 12748</strain>
    </source>
</reference>
<feature type="compositionally biased region" description="Gly residues" evidence="1">
    <location>
        <begin position="94"/>
        <end position="104"/>
    </location>
</feature>
<proteinExistence type="predicted"/>
<feature type="region of interest" description="Disordered" evidence="1">
    <location>
        <begin position="42"/>
        <end position="159"/>
    </location>
</feature>
<organism evidence="2 3">
    <name type="scientific">Streptomyces cacaoi</name>
    <dbReference type="NCBI Taxonomy" id="1898"/>
    <lineage>
        <taxon>Bacteria</taxon>
        <taxon>Bacillati</taxon>
        <taxon>Actinomycetota</taxon>
        <taxon>Actinomycetes</taxon>
        <taxon>Kitasatosporales</taxon>
        <taxon>Streptomycetaceae</taxon>
        <taxon>Streptomyces</taxon>
    </lineage>
</organism>
<evidence type="ECO:0000313" key="2">
    <source>
        <dbReference type="EMBL" id="GEB53658.1"/>
    </source>
</evidence>